<keyword evidence="3" id="KW-1185">Reference proteome</keyword>
<dbReference type="Proteomes" id="UP000593567">
    <property type="component" value="Unassembled WGS sequence"/>
</dbReference>
<feature type="compositionally biased region" description="Low complexity" evidence="1">
    <location>
        <begin position="89"/>
        <end position="100"/>
    </location>
</feature>
<name>A0A7J7KJR1_BUGNE</name>
<gene>
    <name evidence="2" type="ORF">EB796_002744</name>
</gene>
<evidence type="ECO:0000313" key="2">
    <source>
        <dbReference type="EMBL" id="KAF6038960.1"/>
    </source>
</evidence>
<sequence length="151" mass="16713">MNSLNLIGVSLCLLNNFDEAERYFQFALEGNFEDTNFLNDIISKYSEMAEAAGDEFLYSSPIARVLQEWESSKMAAVRNAQTEYGDQTSGQVSSQSESGSAAWFPGSKEELLDYCAAYIQMMIMGIEMVNNQPSGSSTNHKTQEDNASDVV</sequence>
<feature type="region of interest" description="Disordered" evidence="1">
    <location>
        <begin position="80"/>
        <end position="102"/>
    </location>
</feature>
<proteinExistence type="predicted"/>
<protein>
    <submittedName>
        <fullName evidence="2">Uncharacterized protein</fullName>
    </submittedName>
</protein>
<organism evidence="2 3">
    <name type="scientific">Bugula neritina</name>
    <name type="common">Brown bryozoan</name>
    <name type="synonym">Sertularia neritina</name>
    <dbReference type="NCBI Taxonomy" id="10212"/>
    <lineage>
        <taxon>Eukaryota</taxon>
        <taxon>Metazoa</taxon>
        <taxon>Spiralia</taxon>
        <taxon>Lophotrochozoa</taxon>
        <taxon>Bryozoa</taxon>
        <taxon>Gymnolaemata</taxon>
        <taxon>Cheilostomatida</taxon>
        <taxon>Flustrina</taxon>
        <taxon>Buguloidea</taxon>
        <taxon>Bugulidae</taxon>
        <taxon>Bugula</taxon>
    </lineage>
</organism>
<evidence type="ECO:0000313" key="3">
    <source>
        <dbReference type="Proteomes" id="UP000593567"/>
    </source>
</evidence>
<comment type="caution">
    <text evidence="2">The sequence shown here is derived from an EMBL/GenBank/DDBJ whole genome shotgun (WGS) entry which is preliminary data.</text>
</comment>
<evidence type="ECO:0000256" key="1">
    <source>
        <dbReference type="SAM" id="MobiDB-lite"/>
    </source>
</evidence>
<reference evidence="2" key="1">
    <citation type="submission" date="2020-06" db="EMBL/GenBank/DDBJ databases">
        <title>Draft genome of Bugula neritina, a colonial animal packing powerful symbionts and potential medicines.</title>
        <authorList>
            <person name="Rayko M."/>
        </authorList>
    </citation>
    <scope>NUCLEOTIDE SEQUENCE [LARGE SCALE GENOMIC DNA]</scope>
    <source>
        <strain evidence="2">Kwan_BN1</strain>
    </source>
</reference>
<dbReference type="AlphaFoldDB" id="A0A7J7KJR1"/>
<dbReference type="EMBL" id="VXIV02000324">
    <property type="protein sequence ID" value="KAF6038960.1"/>
    <property type="molecule type" value="Genomic_DNA"/>
</dbReference>
<accession>A0A7J7KJR1</accession>